<proteinExistence type="inferred from homology"/>
<comment type="caution">
    <text evidence="11">The sequence shown here is derived from an EMBL/GenBank/DDBJ whole genome shotgun (WGS) entry which is preliminary data.</text>
</comment>
<sequence length="527" mass="56044">MTSAGAQDHVPARRSFEPAVFWLALAAFVAWTIAVTTGWADRTVDTWLPASTVPARSYLGQVLEAFSLATSPIFVTLVTASLALRSYRRRQRQVAVALTVAALGMPLAQILRSVIARPRPEGAFADSLSAAGSSYPSGHVLAVTILVWVLVTVANAQRLSTASRVRVRVLGGALIFFTCLDQWALGAVRLSDMVGGWLFGMVIASAALWISGIERSDLPWRRRRAADRSGKRAAVIYNPTKVLEFDQFRRRVGAAMAEAGWEMPVWLETEQDDPGHQMARDARARGVDLVLVAGGDGTVRAVCEELAGGGVPVAIIPAGTGNLLGRNLGVPLDEDEALDTALNGVPQPVDMIRWSAGGTHATFAVMAGVGLDAQIMRDTDPRLKKVVKGGAYVVAGIRQVGTEPFKARIKVDGRVVHDGSAIMALVGNVGKLQGGVNLLPEAQAADGRLHVLVARARGVRGWVQLVGTLGKDGPGSPMRRVSGTRVEAELDREVPFQIDGDTEGSTRAFSAEVLPEALLVMAPRPAD</sequence>
<dbReference type="InterPro" id="IPR045540">
    <property type="entry name" value="YegS/DAGK_C"/>
</dbReference>
<evidence type="ECO:0000256" key="4">
    <source>
        <dbReference type="ARBA" id="ARBA00022741"/>
    </source>
</evidence>
<feature type="transmembrane region" description="Helical" evidence="9">
    <location>
        <begin position="167"/>
        <end position="188"/>
    </location>
</feature>
<dbReference type="SMART" id="SM00046">
    <property type="entry name" value="DAGKc"/>
    <property type="match status" value="1"/>
</dbReference>
<feature type="transmembrane region" description="Helical" evidence="9">
    <location>
        <begin position="94"/>
        <end position="115"/>
    </location>
</feature>
<keyword evidence="7" id="KW-0594">Phospholipid biosynthesis</keyword>
<dbReference type="PANTHER" id="PTHR12358">
    <property type="entry name" value="SPHINGOSINE KINASE"/>
    <property type="match status" value="1"/>
</dbReference>
<accession>A0ABT8GCJ6</accession>
<evidence type="ECO:0000313" key="11">
    <source>
        <dbReference type="EMBL" id="MDN4476863.1"/>
    </source>
</evidence>
<name>A0ABT8GCJ6_9MICO</name>
<dbReference type="PANTHER" id="PTHR12358:SF54">
    <property type="entry name" value="SPHINGOSINE KINASE RELATED PROTEIN"/>
    <property type="match status" value="1"/>
</dbReference>
<evidence type="ECO:0000256" key="1">
    <source>
        <dbReference type="ARBA" id="ARBA00001946"/>
    </source>
</evidence>
<gene>
    <name evidence="11" type="ORF">QQX09_13475</name>
</gene>
<dbReference type="InterPro" id="IPR036938">
    <property type="entry name" value="PAP2/HPO_sf"/>
</dbReference>
<feature type="domain" description="DAGKc" evidence="10">
    <location>
        <begin position="228"/>
        <end position="358"/>
    </location>
</feature>
<dbReference type="RefSeq" id="WP_301135668.1">
    <property type="nucleotide sequence ID" value="NZ_JAUHPW010000012.1"/>
</dbReference>
<keyword evidence="9" id="KW-1133">Transmembrane helix</keyword>
<evidence type="ECO:0000256" key="9">
    <source>
        <dbReference type="SAM" id="Phobius"/>
    </source>
</evidence>
<dbReference type="PROSITE" id="PS50146">
    <property type="entry name" value="DAGK"/>
    <property type="match status" value="1"/>
</dbReference>
<dbReference type="InterPro" id="IPR050187">
    <property type="entry name" value="Lipid_Phosphate_FormReg"/>
</dbReference>
<dbReference type="Proteomes" id="UP001172728">
    <property type="component" value="Unassembled WGS sequence"/>
</dbReference>
<protein>
    <submittedName>
        <fullName evidence="11">Diacylglycerol kinase family protein</fullName>
    </submittedName>
</protein>
<evidence type="ECO:0000259" key="10">
    <source>
        <dbReference type="PROSITE" id="PS50146"/>
    </source>
</evidence>
<keyword evidence="9" id="KW-0812">Transmembrane</keyword>
<keyword evidence="3" id="KW-0808">Transferase</keyword>
<keyword evidence="8" id="KW-1208">Phospholipid metabolism</keyword>
<dbReference type="InterPro" id="IPR001206">
    <property type="entry name" value="Diacylglycerol_kinase_cat_dom"/>
</dbReference>
<keyword evidence="12" id="KW-1185">Reference proteome</keyword>
<dbReference type="InterPro" id="IPR017438">
    <property type="entry name" value="ATP-NAD_kinase_N"/>
</dbReference>
<feature type="transmembrane region" description="Helical" evidence="9">
    <location>
        <begin position="194"/>
        <end position="213"/>
    </location>
</feature>
<dbReference type="EMBL" id="JAUHPW010000012">
    <property type="protein sequence ID" value="MDN4476863.1"/>
    <property type="molecule type" value="Genomic_DNA"/>
</dbReference>
<keyword evidence="7" id="KW-0444">Lipid biosynthesis</keyword>
<keyword evidence="6" id="KW-0067">ATP-binding</keyword>
<comment type="cofactor">
    <cofactor evidence="1">
        <name>Mg(2+)</name>
        <dbReference type="ChEBI" id="CHEBI:18420"/>
    </cofactor>
</comment>
<keyword evidence="7" id="KW-0443">Lipid metabolism</keyword>
<organism evidence="11 12">
    <name type="scientific">Demequina litoralis</name>
    <dbReference type="NCBI Taxonomy" id="3051660"/>
    <lineage>
        <taxon>Bacteria</taxon>
        <taxon>Bacillati</taxon>
        <taxon>Actinomycetota</taxon>
        <taxon>Actinomycetes</taxon>
        <taxon>Micrococcales</taxon>
        <taxon>Demequinaceae</taxon>
        <taxon>Demequina</taxon>
    </lineage>
</organism>
<evidence type="ECO:0000256" key="5">
    <source>
        <dbReference type="ARBA" id="ARBA00022777"/>
    </source>
</evidence>
<dbReference type="InterPro" id="IPR016064">
    <property type="entry name" value="NAD/diacylglycerol_kinase_sf"/>
</dbReference>
<dbReference type="Gene3D" id="3.40.50.10330">
    <property type="entry name" value="Probable inorganic polyphosphate/atp-NAD kinase, domain 1"/>
    <property type="match status" value="1"/>
</dbReference>
<dbReference type="Gene3D" id="2.60.200.40">
    <property type="match status" value="1"/>
</dbReference>
<dbReference type="GO" id="GO:0016301">
    <property type="term" value="F:kinase activity"/>
    <property type="evidence" value="ECO:0007669"/>
    <property type="project" value="UniProtKB-KW"/>
</dbReference>
<dbReference type="SUPFAM" id="SSF48317">
    <property type="entry name" value="Acid phosphatase/Vanadium-dependent haloperoxidase"/>
    <property type="match status" value="1"/>
</dbReference>
<evidence type="ECO:0000313" key="12">
    <source>
        <dbReference type="Proteomes" id="UP001172728"/>
    </source>
</evidence>
<dbReference type="SUPFAM" id="SSF111331">
    <property type="entry name" value="NAD kinase/diacylglycerol kinase-like"/>
    <property type="match status" value="1"/>
</dbReference>
<evidence type="ECO:0000256" key="8">
    <source>
        <dbReference type="ARBA" id="ARBA00023264"/>
    </source>
</evidence>
<comment type="similarity">
    <text evidence="2">Belongs to the diacylglycerol/lipid kinase family.</text>
</comment>
<evidence type="ECO:0000256" key="6">
    <source>
        <dbReference type="ARBA" id="ARBA00022840"/>
    </source>
</evidence>
<dbReference type="Gene3D" id="1.20.144.10">
    <property type="entry name" value="Phosphatidic acid phosphatase type 2/haloperoxidase"/>
    <property type="match status" value="1"/>
</dbReference>
<dbReference type="Pfam" id="PF00781">
    <property type="entry name" value="DAGK_cat"/>
    <property type="match status" value="1"/>
</dbReference>
<evidence type="ECO:0000256" key="3">
    <source>
        <dbReference type="ARBA" id="ARBA00022679"/>
    </source>
</evidence>
<keyword evidence="5 11" id="KW-0418">Kinase</keyword>
<evidence type="ECO:0000256" key="7">
    <source>
        <dbReference type="ARBA" id="ARBA00023209"/>
    </source>
</evidence>
<feature type="transmembrane region" description="Helical" evidence="9">
    <location>
        <begin position="20"/>
        <end position="40"/>
    </location>
</feature>
<keyword evidence="9" id="KW-0472">Membrane</keyword>
<keyword evidence="4" id="KW-0547">Nucleotide-binding</keyword>
<feature type="transmembrane region" description="Helical" evidence="9">
    <location>
        <begin position="60"/>
        <end position="82"/>
    </location>
</feature>
<reference evidence="11" key="1">
    <citation type="submission" date="2023-06" db="EMBL/GenBank/DDBJ databases">
        <title>Sysu t00192.</title>
        <authorList>
            <person name="Gao L."/>
            <person name="Fang B.-Z."/>
            <person name="Li W.-J."/>
        </authorList>
    </citation>
    <scope>NUCLEOTIDE SEQUENCE</scope>
    <source>
        <strain evidence="11">SYSU T00192</strain>
    </source>
</reference>
<dbReference type="Pfam" id="PF19279">
    <property type="entry name" value="YegS_C"/>
    <property type="match status" value="1"/>
</dbReference>
<feature type="transmembrane region" description="Helical" evidence="9">
    <location>
        <begin position="135"/>
        <end position="155"/>
    </location>
</feature>
<evidence type="ECO:0000256" key="2">
    <source>
        <dbReference type="ARBA" id="ARBA00005983"/>
    </source>
</evidence>